<dbReference type="RefSeq" id="XP_018449278.2">
    <property type="nucleotide sequence ID" value="XM_018593776.2"/>
</dbReference>
<dbReference type="OrthoDB" id="1114009at2759"/>
<proteinExistence type="predicted"/>
<evidence type="ECO:0000256" key="1">
    <source>
        <dbReference type="SAM" id="MobiDB-lite"/>
    </source>
</evidence>
<reference evidence="4" key="2">
    <citation type="submission" date="2025-08" db="UniProtKB">
        <authorList>
            <consortium name="RefSeq"/>
        </authorList>
    </citation>
    <scope>IDENTIFICATION</scope>
    <source>
        <tissue evidence="4">Leaf</tissue>
    </source>
</reference>
<feature type="signal peptide" evidence="2">
    <location>
        <begin position="1"/>
        <end position="39"/>
    </location>
</feature>
<dbReference type="Proteomes" id="UP000504610">
    <property type="component" value="Chromosome 8"/>
</dbReference>
<dbReference type="AlphaFoldDB" id="A0A6J0KNW2"/>
<gene>
    <name evidence="4" type="primary">LOC108820769</name>
</gene>
<accession>A0A6J0KNW2</accession>
<reference evidence="3" key="1">
    <citation type="journal article" date="2019" name="Database">
        <title>The radish genome database (RadishGD): an integrated information resource for radish genomics.</title>
        <authorList>
            <person name="Yu H.J."/>
            <person name="Baek S."/>
            <person name="Lee Y.J."/>
            <person name="Cho A."/>
            <person name="Mun J.H."/>
        </authorList>
    </citation>
    <scope>NUCLEOTIDE SEQUENCE [LARGE SCALE GENOMIC DNA]</scope>
    <source>
        <strain evidence="3">cv. WK10039</strain>
    </source>
</reference>
<evidence type="ECO:0000313" key="3">
    <source>
        <dbReference type="Proteomes" id="UP000504610"/>
    </source>
</evidence>
<dbReference type="GeneID" id="108820769"/>
<dbReference type="PRINTS" id="PR01217">
    <property type="entry name" value="PRICHEXTENSN"/>
</dbReference>
<feature type="region of interest" description="Disordered" evidence="1">
    <location>
        <begin position="99"/>
        <end position="124"/>
    </location>
</feature>
<keyword evidence="2" id="KW-0732">Signal</keyword>
<evidence type="ECO:0000313" key="4">
    <source>
        <dbReference type="RefSeq" id="XP_018449278.2"/>
    </source>
</evidence>
<dbReference type="KEGG" id="rsz:108820769"/>
<evidence type="ECO:0000256" key="2">
    <source>
        <dbReference type="SAM" id="SignalP"/>
    </source>
</evidence>
<protein>
    <submittedName>
        <fullName evidence="4">Uncharacterized protein LOC108820769</fullName>
    </submittedName>
</protein>
<sequence length="183" mass="19720">MFLFLSSNHCKRKRKMLSSSLRMELLCFFTLLLISQSVALNMTEEMQTACEMCLECENPCDQTPPPPPPQEILCPPPLPPPPPIEILCPPPLPPPPPPPLEIFCPPPPSPPPPSPPPPPPSPPPPCTHCPLPLPPPQPLVCNECVHNKPRPPIIITAAAASLEVSASISFATALAFLVSSLLR</sequence>
<feature type="chain" id="PRO_5040984644" evidence="2">
    <location>
        <begin position="40"/>
        <end position="183"/>
    </location>
</feature>
<organism evidence="3 4">
    <name type="scientific">Raphanus sativus</name>
    <name type="common">Radish</name>
    <name type="synonym">Raphanus raphanistrum var. sativus</name>
    <dbReference type="NCBI Taxonomy" id="3726"/>
    <lineage>
        <taxon>Eukaryota</taxon>
        <taxon>Viridiplantae</taxon>
        <taxon>Streptophyta</taxon>
        <taxon>Embryophyta</taxon>
        <taxon>Tracheophyta</taxon>
        <taxon>Spermatophyta</taxon>
        <taxon>Magnoliopsida</taxon>
        <taxon>eudicotyledons</taxon>
        <taxon>Gunneridae</taxon>
        <taxon>Pentapetalae</taxon>
        <taxon>rosids</taxon>
        <taxon>malvids</taxon>
        <taxon>Brassicales</taxon>
        <taxon>Brassicaceae</taxon>
        <taxon>Brassiceae</taxon>
        <taxon>Raphanus</taxon>
    </lineage>
</organism>
<keyword evidence="3" id="KW-1185">Reference proteome</keyword>
<name>A0A6J0KNW2_RAPSA</name>